<accession>A0ABV5LX36</accession>
<name>A0ABV5LX36_9ACTN</name>
<dbReference type="Proteomes" id="UP001589748">
    <property type="component" value="Unassembled WGS sequence"/>
</dbReference>
<reference evidence="2 3" key="1">
    <citation type="submission" date="2024-09" db="EMBL/GenBank/DDBJ databases">
        <authorList>
            <person name="Sun Q."/>
            <person name="Mori K."/>
        </authorList>
    </citation>
    <scope>NUCLEOTIDE SEQUENCE [LARGE SCALE GENOMIC DNA]</scope>
    <source>
        <strain evidence="2 3">TISTR 1856</strain>
    </source>
</reference>
<proteinExistence type="predicted"/>
<gene>
    <name evidence="2" type="ORF">ACFFVI_16720</name>
</gene>
<feature type="region of interest" description="Disordered" evidence="1">
    <location>
        <begin position="1"/>
        <end position="54"/>
    </location>
</feature>
<protein>
    <submittedName>
        <fullName evidence="2">Uncharacterized protein</fullName>
    </submittedName>
</protein>
<keyword evidence="3" id="KW-1185">Reference proteome</keyword>
<organism evidence="2 3">
    <name type="scientific">Kineococcus gynurae</name>
    <dbReference type="NCBI Taxonomy" id="452979"/>
    <lineage>
        <taxon>Bacteria</taxon>
        <taxon>Bacillati</taxon>
        <taxon>Actinomycetota</taxon>
        <taxon>Actinomycetes</taxon>
        <taxon>Kineosporiales</taxon>
        <taxon>Kineosporiaceae</taxon>
        <taxon>Kineococcus</taxon>
    </lineage>
</organism>
<evidence type="ECO:0000313" key="3">
    <source>
        <dbReference type="Proteomes" id="UP001589748"/>
    </source>
</evidence>
<evidence type="ECO:0000313" key="2">
    <source>
        <dbReference type="EMBL" id="MFB9378608.1"/>
    </source>
</evidence>
<evidence type="ECO:0000256" key="1">
    <source>
        <dbReference type="SAM" id="MobiDB-lite"/>
    </source>
</evidence>
<dbReference type="EMBL" id="JBHMDM010000007">
    <property type="protein sequence ID" value="MFB9378608.1"/>
    <property type="molecule type" value="Genomic_DNA"/>
</dbReference>
<dbReference type="RefSeq" id="WP_380136714.1">
    <property type="nucleotide sequence ID" value="NZ_JBHLUI010000008.1"/>
</dbReference>
<sequence>MATLNPRSPAVISTPPRAPGTVRTPTPALATVRGTQPAGAPVVTGSGRVQDRTDGMTMIGGAAVYVRDLPGAEWHWSHPFGRLPRIEVYVRDPDSGVLEAVDALVDPTPTDFTIRFSRPVSGQAIVS</sequence>
<comment type="caution">
    <text evidence="2">The sequence shown here is derived from an EMBL/GenBank/DDBJ whole genome shotgun (WGS) entry which is preliminary data.</text>
</comment>